<dbReference type="Pfam" id="PF00018">
    <property type="entry name" value="SH3_1"/>
    <property type="match status" value="1"/>
</dbReference>
<evidence type="ECO:0000256" key="2">
    <source>
        <dbReference type="ARBA" id="ARBA00022737"/>
    </source>
</evidence>
<evidence type="ECO:0000313" key="7">
    <source>
        <dbReference type="Proteomes" id="UP001212152"/>
    </source>
</evidence>
<name>A0AAD5TVV9_9FUNG</name>
<dbReference type="SUPFAM" id="SSF50044">
    <property type="entry name" value="SH3-domain"/>
    <property type="match status" value="1"/>
</dbReference>
<dbReference type="AlphaFoldDB" id="A0AAD5TVV9"/>
<dbReference type="Proteomes" id="UP001212152">
    <property type="component" value="Unassembled WGS sequence"/>
</dbReference>
<feature type="domain" description="SH3" evidence="5">
    <location>
        <begin position="408"/>
        <end position="469"/>
    </location>
</feature>
<organism evidence="6 7">
    <name type="scientific">Geranomyces variabilis</name>
    <dbReference type="NCBI Taxonomy" id="109894"/>
    <lineage>
        <taxon>Eukaryota</taxon>
        <taxon>Fungi</taxon>
        <taxon>Fungi incertae sedis</taxon>
        <taxon>Chytridiomycota</taxon>
        <taxon>Chytridiomycota incertae sedis</taxon>
        <taxon>Chytridiomycetes</taxon>
        <taxon>Spizellomycetales</taxon>
        <taxon>Powellomycetaceae</taxon>
        <taxon>Geranomyces</taxon>
    </lineage>
</organism>
<feature type="compositionally biased region" description="Low complexity" evidence="4">
    <location>
        <begin position="295"/>
        <end position="307"/>
    </location>
</feature>
<gene>
    <name evidence="6" type="ORF">HDU87_004105</name>
</gene>
<dbReference type="PANTHER" id="PTHR46218:SF4">
    <property type="entry name" value="LIM AND SH3 DOMAIN PROTEIN LASP"/>
    <property type="match status" value="1"/>
</dbReference>
<dbReference type="InterPro" id="IPR036028">
    <property type="entry name" value="SH3-like_dom_sf"/>
</dbReference>
<sequence length="503" mass="53650">MLLCKQRSGIARYVQNGGCAQNPSPLPASAKLCQSQCLQSVASTSAIFANATACPAVAATPAIQANRATFTRTLNAFCGMLDDTQAKCTRGLTADVSQCGFSQWDEARTYCGTADGRADPCCLLVIARASSMEIGALSLSSSVVDPVHSLPYIASGAACAGMLLFSVVFVACVKSRRWRTETTTAIQPPESHMAPGPLGRTGTVVKGRHNDGDEFDRTRRKRMSLAQHFRRSVLGVRPRRTDPVPQPPALLPAPQSAKMVQLDSAKQQQQQQHQPQQYSNAPQNAKMVHLDSPKQQQQQQQQQRVQYNGGGGGGGSQPFPSLARTFRPALPPSLSRQDPNATIVRKPSYGNPSIPTILVQNPSYGPSAPAPAMMMMNPAVSAPRMMSPPPPPPQPFTGYPAGPAPAAERHAPMVVAEAYDSQMPDEITLIVGDVVTILQAFDDGWAVGRNESTGAVGALPMSCLDPLFPHSPAPAGPESGMLNIPQSRARPRSERKSSLFLNN</sequence>
<evidence type="ECO:0000256" key="4">
    <source>
        <dbReference type="SAM" id="MobiDB-lite"/>
    </source>
</evidence>
<feature type="compositionally biased region" description="Basic residues" evidence="4">
    <location>
        <begin position="218"/>
        <end position="231"/>
    </location>
</feature>
<dbReference type="InterPro" id="IPR051759">
    <property type="entry name" value="LIM-SH3_domain_protein"/>
</dbReference>
<accession>A0AAD5TVV9</accession>
<comment type="caution">
    <text evidence="6">The sequence shown here is derived from an EMBL/GenBank/DDBJ whole genome shotgun (WGS) entry which is preliminary data.</text>
</comment>
<keyword evidence="1 3" id="KW-0728">SH3 domain</keyword>
<feature type="region of interest" description="Disordered" evidence="4">
    <location>
        <begin position="187"/>
        <end position="341"/>
    </location>
</feature>
<dbReference type="Gene3D" id="2.30.30.40">
    <property type="entry name" value="SH3 Domains"/>
    <property type="match status" value="1"/>
</dbReference>
<evidence type="ECO:0000259" key="5">
    <source>
        <dbReference type="PROSITE" id="PS50002"/>
    </source>
</evidence>
<dbReference type="InterPro" id="IPR001452">
    <property type="entry name" value="SH3_domain"/>
</dbReference>
<proteinExistence type="predicted"/>
<evidence type="ECO:0000313" key="6">
    <source>
        <dbReference type="EMBL" id="KAJ3184701.1"/>
    </source>
</evidence>
<dbReference type="PANTHER" id="PTHR46218">
    <property type="entry name" value="LASP"/>
    <property type="match status" value="1"/>
</dbReference>
<dbReference type="PROSITE" id="PS50002">
    <property type="entry name" value="SH3"/>
    <property type="match status" value="1"/>
</dbReference>
<reference evidence="6" key="1">
    <citation type="submission" date="2020-05" db="EMBL/GenBank/DDBJ databases">
        <title>Phylogenomic resolution of chytrid fungi.</title>
        <authorList>
            <person name="Stajich J.E."/>
            <person name="Amses K."/>
            <person name="Simmons R."/>
            <person name="Seto K."/>
            <person name="Myers J."/>
            <person name="Bonds A."/>
            <person name="Quandt C.A."/>
            <person name="Barry K."/>
            <person name="Liu P."/>
            <person name="Grigoriev I."/>
            <person name="Longcore J.E."/>
            <person name="James T.Y."/>
        </authorList>
    </citation>
    <scope>NUCLEOTIDE SEQUENCE</scope>
    <source>
        <strain evidence="6">JEL0379</strain>
    </source>
</reference>
<keyword evidence="2" id="KW-0677">Repeat</keyword>
<feature type="compositionally biased region" description="Basic and acidic residues" evidence="4">
    <location>
        <begin position="208"/>
        <end position="217"/>
    </location>
</feature>
<evidence type="ECO:0000256" key="1">
    <source>
        <dbReference type="ARBA" id="ARBA00022443"/>
    </source>
</evidence>
<feature type="region of interest" description="Disordered" evidence="4">
    <location>
        <begin position="470"/>
        <end position="503"/>
    </location>
</feature>
<dbReference type="EMBL" id="JADGJQ010000003">
    <property type="protein sequence ID" value="KAJ3184701.1"/>
    <property type="molecule type" value="Genomic_DNA"/>
</dbReference>
<evidence type="ECO:0000256" key="3">
    <source>
        <dbReference type="PROSITE-ProRule" id="PRU00192"/>
    </source>
</evidence>
<keyword evidence="7" id="KW-1185">Reference proteome</keyword>
<feature type="compositionally biased region" description="Low complexity" evidence="4">
    <location>
        <begin position="267"/>
        <end position="277"/>
    </location>
</feature>
<protein>
    <recommendedName>
        <fullName evidence="5">SH3 domain-containing protein</fullName>
    </recommendedName>
</protein>
<dbReference type="SMART" id="SM00326">
    <property type="entry name" value="SH3"/>
    <property type="match status" value="1"/>
</dbReference>